<keyword evidence="3" id="KW-0121">Carboxypeptidase</keyword>
<name>A0AA96WBV0_9CYAN</name>
<dbReference type="RefSeq" id="WP_316433778.1">
    <property type="nucleotide sequence ID" value="NZ_CP053586.1"/>
</dbReference>
<dbReference type="GO" id="GO:0006508">
    <property type="term" value="P:proteolysis"/>
    <property type="evidence" value="ECO:0007669"/>
    <property type="project" value="InterPro"/>
</dbReference>
<gene>
    <name evidence="3" type="ORF">HJG54_05325</name>
</gene>
<dbReference type="PANTHER" id="PTHR30023:SF0">
    <property type="entry name" value="PENICILLIN-SENSITIVE CARBOXYPEPTIDASE A"/>
    <property type="match status" value="1"/>
</dbReference>
<accession>A0AA96WBV0</accession>
<evidence type="ECO:0000256" key="2">
    <source>
        <dbReference type="ARBA" id="ARBA00022801"/>
    </source>
</evidence>
<dbReference type="GO" id="GO:0004185">
    <property type="term" value="F:serine-type carboxypeptidase activity"/>
    <property type="evidence" value="ECO:0007669"/>
    <property type="project" value="InterPro"/>
</dbReference>
<reference evidence="3" key="1">
    <citation type="submission" date="2020-05" db="EMBL/GenBank/DDBJ databases">
        <authorList>
            <person name="Zhu T."/>
            <person name="Keshari N."/>
            <person name="Lu X."/>
        </authorList>
    </citation>
    <scope>NUCLEOTIDE SEQUENCE</scope>
    <source>
        <strain evidence="3">NK1-12</strain>
    </source>
</reference>
<keyword evidence="2" id="KW-0378">Hydrolase</keyword>
<keyword evidence="3" id="KW-0645">Protease</keyword>
<evidence type="ECO:0000256" key="1">
    <source>
        <dbReference type="ARBA" id="ARBA00006096"/>
    </source>
</evidence>
<dbReference type="PANTHER" id="PTHR30023">
    <property type="entry name" value="D-ALANYL-D-ALANINE CARBOXYPEPTIDASE"/>
    <property type="match status" value="1"/>
</dbReference>
<dbReference type="EMBL" id="CP053586">
    <property type="protein sequence ID" value="WNZ22343.1"/>
    <property type="molecule type" value="Genomic_DNA"/>
</dbReference>
<dbReference type="Gene3D" id="3.50.80.20">
    <property type="entry name" value="D-Ala-D-Ala carboxypeptidase C, peptidase S13"/>
    <property type="match status" value="1"/>
</dbReference>
<dbReference type="GO" id="GO:0000270">
    <property type="term" value="P:peptidoglycan metabolic process"/>
    <property type="evidence" value="ECO:0007669"/>
    <property type="project" value="TreeGrafter"/>
</dbReference>
<protein>
    <submittedName>
        <fullName evidence="3">D-alanyl-D-alanine carboxypeptidase</fullName>
    </submittedName>
</protein>
<dbReference type="InterPro" id="IPR000667">
    <property type="entry name" value="Peptidase_S13"/>
</dbReference>
<dbReference type="SUPFAM" id="SSF56601">
    <property type="entry name" value="beta-lactamase/transpeptidase-like"/>
    <property type="match status" value="1"/>
</dbReference>
<dbReference type="Gene3D" id="3.40.710.10">
    <property type="entry name" value="DD-peptidase/beta-lactamase superfamily"/>
    <property type="match status" value="1"/>
</dbReference>
<proteinExistence type="inferred from homology"/>
<dbReference type="PRINTS" id="PR00922">
    <property type="entry name" value="DADACBPTASE3"/>
</dbReference>
<dbReference type="AlphaFoldDB" id="A0AA96WBV0"/>
<evidence type="ECO:0000313" key="3">
    <source>
        <dbReference type="EMBL" id="WNZ22343.1"/>
    </source>
</evidence>
<organism evidence="3">
    <name type="scientific">Leptolyngbya sp. NK1-12</name>
    <dbReference type="NCBI Taxonomy" id="2547451"/>
    <lineage>
        <taxon>Bacteria</taxon>
        <taxon>Bacillati</taxon>
        <taxon>Cyanobacteriota</taxon>
        <taxon>Cyanophyceae</taxon>
        <taxon>Leptolyngbyales</taxon>
        <taxon>Leptolyngbyaceae</taxon>
        <taxon>Leptolyngbya group</taxon>
        <taxon>Leptolyngbya</taxon>
    </lineage>
</organism>
<sequence length="433" mass="46548">MLELLGGLFSLLFQPSPKLQPLQATNWSPWLDPVWVKSAVAPSPDPVAQLALQQHLAALAAMGLPSSNQAVWMQTGHQVLVAHQGEIPLPAASLTKVATTLAALVKWGHAHQFETVFSTNAPIQDGVLQGDLIVQGGGDPLFVWEEAIAVGNTLSQAGIRQIKGNLVVTGNFAMNFETDPFTAGNALKQALNANLWNGEVEIQYQKLPLGTPRPQIEILGGVQVGGAKPASIRILRHQSLPMVDLLKAMNIYSNNVMSEMMADSVGGAAAVARQVTELTQIPSSEIQIINGSGLGTENRLSPRAVTTMLIATQRYLQARKLTIADIYPVIGRDGGTLEGRQTPRSTVVKTGTLNEVSALAGVLPTRDRGPVWFAIINLGAGNLDSFHNQQDLLLTRVQQAWGDDTLVAIQPTEQGNEELKRYGTMLRNQLLSQ</sequence>
<dbReference type="Pfam" id="PF02113">
    <property type="entry name" value="Peptidase_S13"/>
    <property type="match status" value="2"/>
</dbReference>
<comment type="similarity">
    <text evidence="1">Belongs to the peptidase S13 family.</text>
</comment>
<dbReference type="InterPro" id="IPR012338">
    <property type="entry name" value="Beta-lactam/transpept-like"/>
</dbReference>